<keyword evidence="1 6" id="KW-0349">Heme</keyword>
<dbReference type="GO" id="GO:0004497">
    <property type="term" value="F:monooxygenase activity"/>
    <property type="evidence" value="ECO:0007669"/>
    <property type="project" value="InterPro"/>
</dbReference>
<evidence type="ECO:0000256" key="1">
    <source>
        <dbReference type="ARBA" id="ARBA00022617"/>
    </source>
</evidence>
<keyword evidence="5 6" id="KW-0408">Iron</keyword>
<dbReference type="InParanoid" id="A0A317XLC4"/>
<dbReference type="InterPro" id="IPR037120">
    <property type="entry name" value="Haem_peroxidase_sf_animal"/>
</dbReference>
<feature type="region of interest" description="Disordered" evidence="7">
    <location>
        <begin position="163"/>
        <end position="194"/>
    </location>
</feature>
<evidence type="ECO:0000313" key="9">
    <source>
        <dbReference type="Proteomes" id="UP000246740"/>
    </source>
</evidence>
<dbReference type="CDD" id="cd09817">
    <property type="entry name" value="linoleate_diol_synthase_like"/>
    <property type="match status" value="1"/>
</dbReference>
<keyword evidence="2 6" id="KW-0479">Metal-binding</keyword>
<dbReference type="InterPro" id="IPR010255">
    <property type="entry name" value="Haem_peroxidase_sf"/>
</dbReference>
<dbReference type="GO" id="GO:0006631">
    <property type="term" value="P:fatty acid metabolic process"/>
    <property type="evidence" value="ECO:0007669"/>
    <property type="project" value="UniProtKB-ARBA"/>
</dbReference>
<evidence type="ECO:0000256" key="4">
    <source>
        <dbReference type="ARBA" id="ARBA00023002"/>
    </source>
</evidence>
<dbReference type="Gene3D" id="1.10.640.10">
    <property type="entry name" value="Haem peroxidase domain superfamily, animal type"/>
    <property type="match status" value="1"/>
</dbReference>
<gene>
    <name evidence="8" type="ORF">BCV70DRAFT_218941</name>
</gene>
<dbReference type="Pfam" id="PF03098">
    <property type="entry name" value="An_peroxidase"/>
    <property type="match status" value="2"/>
</dbReference>
<dbReference type="InterPro" id="IPR019791">
    <property type="entry name" value="Haem_peroxidase_animal"/>
</dbReference>
<evidence type="ECO:0000256" key="5">
    <source>
        <dbReference type="ARBA" id="ARBA00023004"/>
    </source>
</evidence>
<dbReference type="Proteomes" id="UP000246740">
    <property type="component" value="Unassembled WGS sequence"/>
</dbReference>
<dbReference type="InterPro" id="IPR050783">
    <property type="entry name" value="Oxylipin_biosynth_metab"/>
</dbReference>
<dbReference type="GO" id="GO:0051213">
    <property type="term" value="F:dioxygenase activity"/>
    <property type="evidence" value="ECO:0007669"/>
    <property type="project" value="UniProtKB-KW"/>
</dbReference>
<sequence>MTPVSTERVSHATNVTTGKMSDVKTYVQEKVHQTTESVGLTAKEARDKAQQTLQYAQQQTQATANDSINQLYSLADQVRRNRFVSDAKLVGQIPNLVYSAMSGTGLDDRKMLLEQLITLLASLPVSSGVSKTLSGALISIIWGDLPHPAVSYLGQGNRYRSADGSGNSIANPQLGASNQPYSRNVQRKHPQPVNLPDPGTVFDMLLARDRVEHHPSGISSLLFNFANIIIHDIFSTKHEIQAPSSINQHSSYLDLQVIYGADETEQKKVRTGNLGLLKPDAIGDWRLAIMPPSTAALGILFSRSHNYIAKRLLEVNEGKRFDELQGPALDEELFGMARLVNCGLFLHIVLRDYIPAILNTNDSEWYVDPVEVIHNIGGPGKLSRGEGNSVAVEFSVLYRWHAAVSQADEKWMNSFFEDQWPGRRPEDVSSRDFLEAAARIKEAYKNTDPAEWDLHQWVRDSQGRFDDAVLAKVIKDATVEVAAAFKARGHPSWFRPVEILGIITARKDWALCTMNEFRAFLGLKTYSSFSEWNPDPKVAQAAEMLYGDIDNLELYPGLMAEEAKPSMPGSGLCPGYTISRGILSDAAALTRGDRFYTEDYSTSNMSSYGYEYSLTPQSGSRGLIGKLIMSTLPGQFPYNSIYALYPFRIPSKTISILKERGVLDQYDTAYPAGARRWHAIESYAACKDLLEDSRFFVSLPNMSYDEATMASALQSITRWQDEVADFYSFQTSKLMRDMSLSYSRTGNTRIVDVLEVVNTVSAEFTSTLFGLPTPGTHGLHLGMTPNELHMLLAKPLAYAMYGSFDFLGRQTWGLEEKSEEATRRLKNLLWARIHTMGGLLTPVFNLVQGISNVLGGPGNIAPNEMAKQFYHYLFASGKGSDQLVKDCLHMMVSMTATHSVVMLQALQWFLHDDNAEERAAMHALAQKDDPASVAELRHRVLEAYRVCTDAPAPAKFAVQAVSLTDYSGHKLTVQVGEGVYMSAGSLYRDPLLAGESADQYQPQSKLPVRLGLGDAPTQSILEVALPAIAKQIFKHRGLRMAPTGPPPTVNDDGPVSGENLPFYISNHGAEHPLPIDTSMHIIFESS</sequence>
<accession>A0A317XLC4</accession>
<dbReference type="GO" id="GO:0006979">
    <property type="term" value="P:response to oxidative stress"/>
    <property type="evidence" value="ECO:0007669"/>
    <property type="project" value="InterPro"/>
</dbReference>
<dbReference type="OrthoDB" id="823504at2759"/>
<dbReference type="SUPFAM" id="SSF48113">
    <property type="entry name" value="Heme-dependent peroxidases"/>
    <property type="match status" value="1"/>
</dbReference>
<proteinExistence type="predicted"/>
<dbReference type="SUPFAM" id="SSF48264">
    <property type="entry name" value="Cytochrome P450"/>
    <property type="match status" value="1"/>
</dbReference>
<dbReference type="PANTHER" id="PTHR11903">
    <property type="entry name" value="PROSTAGLANDIN G/H SYNTHASE"/>
    <property type="match status" value="1"/>
</dbReference>
<evidence type="ECO:0000256" key="7">
    <source>
        <dbReference type="SAM" id="MobiDB-lite"/>
    </source>
</evidence>
<evidence type="ECO:0000256" key="6">
    <source>
        <dbReference type="PIRSR" id="PIRSR619791-2"/>
    </source>
</evidence>
<dbReference type="InterPro" id="IPR034812">
    <property type="entry name" value="Ppo-like_N"/>
</dbReference>
<dbReference type="EMBL" id="KZ819200">
    <property type="protein sequence ID" value="PWY98110.1"/>
    <property type="molecule type" value="Genomic_DNA"/>
</dbReference>
<keyword evidence="3 8" id="KW-0223">Dioxygenase</keyword>
<dbReference type="InterPro" id="IPR036396">
    <property type="entry name" value="Cyt_P450_sf"/>
</dbReference>
<keyword evidence="4" id="KW-0560">Oxidoreductase</keyword>
<dbReference type="GO" id="GO:0004601">
    <property type="term" value="F:peroxidase activity"/>
    <property type="evidence" value="ECO:0007669"/>
    <property type="project" value="InterPro"/>
</dbReference>
<organism evidence="8 9">
    <name type="scientific">Testicularia cyperi</name>
    <dbReference type="NCBI Taxonomy" id="1882483"/>
    <lineage>
        <taxon>Eukaryota</taxon>
        <taxon>Fungi</taxon>
        <taxon>Dikarya</taxon>
        <taxon>Basidiomycota</taxon>
        <taxon>Ustilaginomycotina</taxon>
        <taxon>Ustilaginomycetes</taxon>
        <taxon>Ustilaginales</taxon>
        <taxon>Anthracoideaceae</taxon>
        <taxon>Testicularia</taxon>
    </lineage>
</organism>
<evidence type="ECO:0000313" key="8">
    <source>
        <dbReference type="EMBL" id="PWY98110.1"/>
    </source>
</evidence>
<evidence type="ECO:0000256" key="3">
    <source>
        <dbReference type="ARBA" id="ARBA00022964"/>
    </source>
</evidence>
<dbReference type="GO" id="GO:0020037">
    <property type="term" value="F:heme binding"/>
    <property type="evidence" value="ECO:0007669"/>
    <property type="project" value="InterPro"/>
</dbReference>
<dbReference type="AlphaFoldDB" id="A0A317XLC4"/>
<dbReference type="GO" id="GO:0005506">
    <property type="term" value="F:iron ion binding"/>
    <property type="evidence" value="ECO:0007669"/>
    <property type="project" value="InterPro"/>
</dbReference>
<reference evidence="8 9" key="1">
    <citation type="journal article" date="2018" name="Mol. Biol. Evol.">
        <title>Broad Genomic Sampling Reveals a Smut Pathogenic Ancestry of the Fungal Clade Ustilaginomycotina.</title>
        <authorList>
            <person name="Kijpornyongpan T."/>
            <person name="Mondo S.J."/>
            <person name="Barry K."/>
            <person name="Sandor L."/>
            <person name="Lee J."/>
            <person name="Lipzen A."/>
            <person name="Pangilinan J."/>
            <person name="LaButti K."/>
            <person name="Hainaut M."/>
            <person name="Henrissat B."/>
            <person name="Grigoriev I.V."/>
            <person name="Spatafora J.W."/>
            <person name="Aime M.C."/>
        </authorList>
    </citation>
    <scope>NUCLEOTIDE SEQUENCE [LARGE SCALE GENOMIC DNA]</scope>
    <source>
        <strain evidence="8 9">MCA 3645</strain>
    </source>
</reference>
<dbReference type="STRING" id="1882483.A0A317XLC4"/>
<evidence type="ECO:0000256" key="2">
    <source>
        <dbReference type="ARBA" id="ARBA00022723"/>
    </source>
</evidence>
<dbReference type="PROSITE" id="PS50292">
    <property type="entry name" value="PEROXIDASE_3"/>
    <property type="match status" value="1"/>
</dbReference>
<name>A0A317XLC4_9BASI</name>
<dbReference type="GO" id="GO:0016705">
    <property type="term" value="F:oxidoreductase activity, acting on paired donors, with incorporation or reduction of molecular oxygen"/>
    <property type="evidence" value="ECO:0007669"/>
    <property type="project" value="InterPro"/>
</dbReference>
<feature type="binding site" description="axial binding residue" evidence="6">
    <location>
        <position position="401"/>
    </location>
    <ligand>
        <name>heme b</name>
        <dbReference type="ChEBI" id="CHEBI:60344"/>
    </ligand>
    <ligandPart>
        <name>Fe</name>
        <dbReference type="ChEBI" id="CHEBI:18248"/>
    </ligandPart>
</feature>
<feature type="compositionally biased region" description="Polar residues" evidence="7">
    <location>
        <begin position="164"/>
        <end position="184"/>
    </location>
</feature>
<keyword evidence="9" id="KW-1185">Reference proteome</keyword>
<protein>
    <submittedName>
        <fullName evidence="8">Putative dioxygenase Ssp1</fullName>
    </submittedName>
</protein>
<dbReference type="PANTHER" id="PTHR11903:SF37">
    <property type="entry name" value="PSI-PRODUCING OXYGENASE A"/>
    <property type="match status" value="1"/>
</dbReference>